<dbReference type="SUPFAM" id="SSF46579">
    <property type="entry name" value="Prefoldin"/>
    <property type="match status" value="1"/>
</dbReference>
<feature type="transmembrane region" description="Helical" evidence="2">
    <location>
        <begin position="24"/>
        <end position="42"/>
    </location>
</feature>
<feature type="coiled-coil region" evidence="1">
    <location>
        <begin position="73"/>
        <end position="114"/>
    </location>
</feature>
<evidence type="ECO:0000256" key="1">
    <source>
        <dbReference type="SAM" id="Coils"/>
    </source>
</evidence>
<proteinExistence type="predicted"/>
<reference evidence="3 4" key="1">
    <citation type="journal article" date="2016" name="Nat. Commun.">
        <title>Thousands of microbial genomes shed light on interconnected biogeochemical processes in an aquifer system.</title>
        <authorList>
            <person name="Anantharaman K."/>
            <person name="Brown C.T."/>
            <person name="Hug L.A."/>
            <person name="Sharon I."/>
            <person name="Castelle C.J."/>
            <person name="Probst A.J."/>
            <person name="Thomas B.C."/>
            <person name="Singh A."/>
            <person name="Wilkins M.J."/>
            <person name="Karaoz U."/>
            <person name="Brodie E.L."/>
            <person name="Williams K.H."/>
            <person name="Hubbard S.S."/>
            <person name="Banfield J.F."/>
        </authorList>
    </citation>
    <scope>NUCLEOTIDE SEQUENCE [LARGE SCALE GENOMIC DNA]</scope>
</reference>
<evidence type="ECO:0000313" key="3">
    <source>
        <dbReference type="EMBL" id="OGY46644.1"/>
    </source>
</evidence>
<keyword evidence="2" id="KW-1133">Transmembrane helix</keyword>
<keyword evidence="1" id="KW-0175">Coiled coil</keyword>
<name>A0A1G1Y378_9BACT</name>
<protein>
    <submittedName>
        <fullName evidence="3">Uncharacterized protein</fullName>
    </submittedName>
</protein>
<comment type="caution">
    <text evidence="3">The sequence shown here is derived from an EMBL/GenBank/DDBJ whole genome shotgun (WGS) entry which is preliminary data.</text>
</comment>
<evidence type="ECO:0000256" key="2">
    <source>
        <dbReference type="SAM" id="Phobius"/>
    </source>
</evidence>
<keyword evidence="2" id="KW-0472">Membrane</keyword>
<accession>A0A1G1Y378</accession>
<dbReference type="EMBL" id="MHIG01000029">
    <property type="protein sequence ID" value="OGY46644.1"/>
    <property type="molecule type" value="Genomic_DNA"/>
</dbReference>
<gene>
    <name evidence="3" type="ORF">A2840_00635</name>
</gene>
<dbReference type="Proteomes" id="UP000178385">
    <property type="component" value="Unassembled WGS sequence"/>
</dbReference>
<sequence>MANDGQQPKQSRIEKIPESLRRQLVLMLVSIAVIILVPLWLFNLQKTLATTQLTDPSKTNEIAEIGSETKSFLQQAQENFENIKQQFTTIDSRLTETQTTQQDIEQLKEKLENKFTATSTDTTLTGAHATTTYAEKDSLDE</sequence>
<evidence type="ECO:0000313" key="4">
    <source>
        <dbReference type="Proteomes" id="UP000178385"/>
    </source>
</evidence>
<dbReference type="AlphaFoldDB" id="A0A1G1Y378"/>
<keyword evidence="2" id="KW-0812">Transmembrane</keyword>
<organism evidence="3 4">
    <name type="scientific">Candidatus Buchananbacteria bacterium RIFCSPHIGHO2_01_FULL_47_11b</name>
    <dbReference type="NCBI Taxonomy" id="1797537"/>
    <lineage>
        <taxon>Bacteria</taxon>
        <taxon>Candidatus Buchananiibacteriota</taxon>
    </lineage>
</organism>